<keyword evidence="3" id="KW-0808">Transferase</keyword>
<dbReference type="InterPro" id="IPR050194">
    <property type="entry name" value="Glycosyltransferase_grp1"/>
</dbReference>
<name>A0ABY9TRK9_9GAMM</name>
<sequence length="406" mass="45512">MAIHIGIAAPVSTESIKHLLHEPDVPLPIGFGSSLLAPVITELLKRGHKVSVFTTSNDLEINSKQPFLAEGNNFSIYYSPQRKHSIRMNGKYLGRIVDFFYWERKSLLKAINKSNPDIVHAHWAYEFALAAISSGKPHIITCHDSPLDVLKFMPNIYRLGRFFIAFVAMKKAKKLTTVSPYMVKKIHLFTKRHVDVIPNPLSEQLMNTNVDDAKTINSNAPIIIMVSNGWNALKNCKAGLLAFSELKKLIPDAILKVYGDCFEKGGVANDWVIDKGIGYGIHFKGKLPYNDVLNEMAIADVFLHPSLEESFGMVLLEAMALGVPVVAGEKSGAVPWVVQKAGLVIDVAKHEHITNTLYELINNPELWDKLRRSGLKNVHQRFSTEMVTTSYENIYYNLNKSQFKAK</sequence>
<dbReference type="RefSeq" id="WP_348390319.1">
    <property type="nucleotide sequence ID" value="NZ_CP134145.1"/>
</dbReference>
<dbReference type="PANTHER" id="PTHR45947:SF3">
    <property type="entry name" value="SULFOQUINOVOSYL TRANSFERASE SQD2"/>
    <property type="match status" value="1"/>
</dbReference>
<dbReference type="EC" id="2.4.-.-" evidence="3"/>
<dbReference type="InterPro" id="IPR028098">
    <property type="entry name" value="Glyco_trans_4-like_N"/>
</dbReference>
<dbReference type="InterPro" id="IPR001296">
    <property type="entry name" value="Glyco_trans_1"/>
</dbReference>
<dbReference type="Pfam" id="PF13439">
    <property type="entry name" value="Glyco_transf_4"/>
    <property type="match status" value="1"/>
</dbReference>
<evidence type="ECO:0000259" key="1">
    <source>
        <dbReference type="Pfam" id="PF00534"/>
    </source>
</evidence>
<dbReference type="CDD" id="cd03801">
    <property type="entry name" value="GT4_PimA-like"/>
    <property type="match status" value="1"/>
</dbReference>
<keyword evidence="3" id="KW-0328">Glycosyltransferase</keyword>
<organism evidence="3 4">
    <name type="scientific">Thalassotalea psychrophila</name>
    <dbReference type="NCBI Taxonomy" id="3065647"/>
    <lineage>
        <taxon>Bacteria</taxon>
        <taxon>Pseudomonadati</taxon>
        <taxon>Pseudomonadota</taxon>
        <taxon>Gammaproteobacteria</taxon>
        <taxon>Alteromonadales</taxon>
        <taxon>Colwelliaceae</taxon>
        <taxon>Thalassotalea</taxon>
    </lineage>
</organism>
<reference evidence="4" key="1">
    <citation type="submission" date="2023-09" db="EMBL/GenBank/DDBJ databases">
        <authorList>
            <person name="Li S."/>
            <person name="Li X."/>
            <person name="Zhang C."/>
            <person name="Zhao Z."/>
        </authorList>
    </citation>
    <scope>NUCLEOTIDE SEQUENCE [LARGE SCALE GENOMIC DNA]</scope>
    <source>
        <strain evidence="4">SQ149</strain>
    </source>
</reference>
<dbReference type="SUPFAM" id="SSF53756">
    <property type="entry name" value="UDP-Glycosyltransferase/glycogen phosphorylase"/>
    <property type="match status" value="1"/>
</dbReference>
<dbReference type="GO" id="GO:0016757">
    <property type="term" value="F:glycosyltransferase activity"/>
    <property type="evidence" value="ECO:0007669"/>
    <property type="project" value="UniProtKB-KW"/>
</dbReference>
<accession>A0ABY9TRK9</accession>
<evidence type="ECO:0000313" key="4">
    <source>
        <dbReference type="Proteomes" id="UP001258994"/>
    </source>
</evidence>
<proteinExistence type="predicted"/>
<dbReference type="EMBL" id="CP134145">
    <property type="protein sequence ID" value="WNC71184.1"/>
    <property type="molecule type" value="Genomic_DNA"/>
</dbReference>
<feature type="domain" description="Glycosyl transferase family 1" evidence="1">
    <location>
        <begin position="212"/>
        <end position="374"/>
    </location>
</feature>
<protein>
    <submittedName>
        <fullName evidence="3">Glycosyltransferase family 4 protein</fullName>
        <ecNumber evidence="3">2.4.-.-</ecNumber>
    </submittedName>
</protein>
<dbReference type="Pfam" id="PF00534">
    <property type="entry name" value="Glycos_transf_1"/>
    <property type="match status" value="1"/>
</dbReference>
<dbReference type="PANTHER" id="PTHR45947">
    <property type="entry name" value="SULFOQUINOVOSYL TRANSFERASE SQD2"/>
    <property type="match status" value="1"/>
</dbReference>
<dbReference type="Proteomes" id="UP001258994">
    <property type="component" value="Chromosome"/>
</dbReference>
<feature type="domain" description="Glycosyltransferase subfamily 4-like N-terminal" evidence="2">
    <location>
        <begin position="41"/>
        <end position="201"/>
    </location>
</feature>
<evidence type="ECO:0000313" key="3">
    <source>
        <dbReference type="EMBL" id="WNC71184.1"/>
    </source>
</evidence>
<gene>
    <name evidence="3" type="ORF">RGQ13_13770</name>
</gene>
<dbReference type="Gene3D" id="3.40.50.2000">
    <property type="entry name" value="Glycogen Phosphorylase B"/>
    <property type="match status" value="2"/>
</dbReference>
<evidence type="ECO:0000259" key="2">
    <source>
        <dbReference type="Pfam" id="PF13439"/>
    </source>
</evidence>
<keyword evidence="4" id="KW-1185">Reference proteome</keyword>